<name>A0ABY6USS5_BIOOC</name>
<reference evidence="2 3" key="1">
    <citation type="submission" date="2019-06" db="EMBL/GenBank/DDBJ databases">
        <authorList>
            <person name="Broberg M."/>
        </authorList>
    </citation>
    <scope>NUCLEOTIDE SEQUENCE [LARGE SCALE GENOMIC DNA]</scope>
</reference>
<feature type="region of interest" description="Disordered" evidence="1">
    <location>
        <begin position="73"/>
        <end position="97"/>
    </location>
</feature>
<comment type="caution">
    <text evidence="2">The sequence shown here is derived from an EMBL/GenBank/DDBJ whole genome shotgun (WGS) entry which is preliminary data.</text>
</comment>
<accession>A0ABY6USS5</accession>
<proteinExistence type="predicted"/>
<protein>
    <submittedName>
        <fullName evidence="2">Uncharacterized protein</fullName>
    </submittedName>
</protein>
<dbReference type="Proteomes" id="UP000766486">
    <property type="component" value="Unassembled WGS sequence"/>
</dbReference>
<gene>
    <name evidence="2" type="ORF">CLO192961_LOCUS381919</name>
</gene>
<evidence type="ECO:0000313" key="3">
    <source>
        <dbReference type="Proteomes" id="UP000766486"/>
    </source>
</evidence>
<evidence type="ECO:0000313" key="2">
    <source>
        <dbReference type="EMBL" id="VUC34439.1"/>
    </source>
</evidence>
<feature type="compositionally biased region" description="Polar residues" evidence="1">
    <location>
        <begin position="18"/>
        <end position="35"/>
    </location>
</feature>
<evidence type="ECO:0000256" key="1">
    <source>
        <dbReference type="SAM" id="MobiDB-lite"/>
    </source>
</evidence>
<feature type="region of interest" description="Disordered" evidence="1">
    <location>
        <begin position="1"/>
        <end position="54"/>
    </location>
</feature>
<keyword evidence="3" id="KW-1185">Reference proteome</keyword>
<feature type="compositionally biased region" description="Polar residues" evidence="1">
    <location>
        <begin position="42"/>
        <end position="54"/>
    </location>
</feature>
<sequence length="189" mass="19950">MNGYILPNSNPDMGGMQEGNNSLHGDSAQPQSMNANNTNTTPPQQLEVSSQSTLHQPVGNDWVNIIQSVPSLTGTMSSDSAHDGSTPRPSVLPGAGHPLTTAMLERFNQLNSENNVNMRIAVNSLRAKKDKASATHISSDTIDLGPVSKPTPFDSEVFAAGAWSDTPPVVLDFGLEPADDGGEDLFPAK</sequence>
<dbReference type="EMBL" id="CABFNS010000884">
    <property type="protein sequence ID" value="VUC34439.1"/>
    <property type="molecule type" value="Genomic_DNA"/>
</dbReference>
<organism evidence="2 3">
    <name type="scientific">Bionectria ochroleuca</name>
    <name type="common">Gliocladium roseum</name>
    <dbReference type="NCBI Taxonomy" id="29856"/>
    <lineage>
        <taxon>Eukaryota</taxon>
        <taxon>Fungi</taxon>
        <taxon>Dikarya</taxon>
        <taxon>Ascomycota</taxon>
        <taxon>Pezizomycotina</taxon>
        <taxon>Sordariomycetes</taxon>
        <taxon>Hypocreomycetidae</taxon>
        <taxon>Hypocreales</taxon>
        <taxon>Bionectriaceae</taxon>
        <taxon>Clonostachys</taxon>
    </lineage>
</organism>